<dbReference type="Gene3D" id="3.20.20.140">
    <property type="entry name" value="Metal-dependent hydrolases"/>
    <property type="match status" value="1"/>
</dbReference>
<dbReference type="InterPro" id="IPR051781">
    <property type="entry name" value="Metallo-dep_Hydrolase"/>
</dbReference>
<proteinExistence type="predicted"/>
<accession>A0ABY1JEM2</accession>
<dbReference type="SUPFAM" id="SSF51338">
    <property type="entry name" value="Composite domain of metallo-dependent hydrolases"/>
    <property type="match status" value="1"/>
</dbReference>
<evidence type="ECO:0000313" key="2">
    <source>
        <dbReference type="EMBL" id="SIN73779.1"/>
    </source>
</evidence>
<evidence type="ECO:0000313" key="3">
    <source>
        <dbReference type="Proteomes" id="UP000185093"/>
    </source>
</evidence>
<dbReference type="InterPro" id="IPR011059">
    <property type="entry name" value="Metal-dep_hydrolase_composite"/>
</dbReference>
<dbReference type="PANTHER" id="PTHR43135">
    <property type="entry name" value="ALPHA-D-RIBOSE 1-METHYLPHOSPHONATE 5-TRIPHOSPHATE DIPHOSPHATASE"/>
    <property type="match status" value="1"/>
</dbReference>
<dbReference type="EMBL" id="FSQZ01000001">
    <property type="protein sequence ID" value="SIN73779.1"/>
    <property type="molecule type" value="Genomic_DNA"/>
</dbReference>
<reference evidence="2 3" key="1">
    <citation type="submission" date="2016-11" db="EMBL/GenBank/DDBJ databases">
        <authorList>
            <person name="Varghese N."/>
            <person name="Submissions S."/>
        </authorList>
    </citation>
    <scope>NUCLEOTIDE SEQUENCE [LARGE SCALE GENOMIC DNA]</scope>
    <source>
        <strain evidence="2 3">DSM 20664</strain>
    </source>
</reference>
<sequence length="389" mass="42533">MSKKSILLRGGTLFTITQGILEKSDILVEDGIIKDIGEGLSISNDVKVVDVTGCMVTPGFIDPHTHIGLIEEGYPEDEESVNEATNPITPHLRVIDAINPYDRAFDDALLGGVTTVQVLPGSANVLGGQGAIIKTYGKIIDRMVRKFPSGMKAAFGENPKNLYRKKDRSPATRMAVAAILREALMSAQDYGRKKTEAEREGKTFDRDMKREALLPVLNQELPLRIHAHRADDILTAIRIADEFNIKITLEHGTEGDKIAGLLAERQIPVAYGPAITSRSKLELQNRSWEGAVKQFRQGVHLCFTTDHPVVPINHLVLHASLAASAGIPPNDALASITIKAAEHIGMEDQLGSIDRGKVADLLVWDGDPLDYMSHLLIVIVEGEVVIRRD</sequence>
<dbReference type="InterPro" id="IPR032466">
    <property type="entry name" value="Metal_Hydrolase"/>
</dbReference>
<dbReference type="RefSeq" id="WP_074199849.1">
    <property type="nucleotide sequence ID" value="NZ_FSQZ01000001.1"/>
</dbReference>
<dbReference type="Proteomes" id="UP000185093">
    <property type="component" value="Unassembled WGS sequence"/>
</dbReference>
<dbReference type="InterPro" id="IPR006680">
    <property type="entry name" value="Amidohydro-rel"/>
</dbReference>
<dbReference type="SUPFAM" id="SSF51556">
    <property type="entry name" value="Metallo-dependent hydrolases"/>
    <property type="match status" value="1"/>
</dbReference>
<dbReference type="PANTHER" id="PTHR43135:SF3">
    <property type="entry name" value="ALPHA-D-RIBOSE 1-METHYLPHOSPHONATE 5-TRIPHOSPHATE DIPHOSPHATASE"/>
    <property type="match status" value="1"/>
</dbReference>
<organism evidence="2 3">
    <name type="scientific">Acetomicrobium flavidum</name>
    <dbReference type="NCBI Taxonomy" id="49896"/>
    <lineage>
        <taxon>Bacteria</taxon>
        <taxon>Thermotogati</taxon>
        <taxon>Synergistota</taxon>
        <taxon>Synergistia</taxon>
        <taxon>Synergistales</taxon>
        <taxon>Acetomicrobiaceae</taxon>
        <taxon>Acetomicrobium</taxon>
    </lineage>
</organism>
<dbReference type="Pfam" id="PF01979">
    <property type="entry name" value="Amidohydro_1"/>
    <property type="match status" value="1"/>
</dbReference>
<evidence type="ECO:0000259" key="1">
    <source>
        <dbReference type="Pfam" id="PF01979"/>
    </source>
</evidence>
<protein>
    <submittedName>
        <fullName evidence="2">Imidazolonepropionase</fullName>
    </submittedName>
</protein>
<name>A0ABY1JEM2_9BACT</name>
<dbReference type="CDD" id="cd01309">
    <property type="entry name" value="Met_dep_hydrolase_C"/>
    <property type="match status" value="1"/>
</dbReference>
<feature type="domain" description="Amidohydrolase-related" evidence="1">
    <location>
        <begin position="55"/>
        <end position="369"/>
    </location>
</feature>
<comment type="caution">
    <text evidence="2">The sequence shown here is derived from an EMBL/GenBank/DDBJ whole genome shotgun (WGS) entry which is preliminary data.</text>
</comment>
<keyword evidence="3" id="KW-1185">Reference proteome</keyword>
<gene>
    <name evidence="2" type="ORF">SAMN05444368_1615</name>
</gene>